<dbReference type="PROSITE" id="PS00678">
    <property type="entry name" value="WD_REPEATS_1"/>
    <property type="match status" value="2"/>
</dbReference>
<comment type="similarity">
    <text evidence="1">Belongs to the WD repeat WDR55 family.</text>
</comment>
<feature type="repeat" description="WD" evidence="4">
    <location>
        <begin position="113"/>
        <end position="153"/>
    </location>
</feature>
<name>A0A0B6ZZW1_9EUPU</name>
<keyword evidence="2 4" id="KW-0853">WD repeat</keyword>
<dbReference type="InterPro" id="IPR015943">
    <property type="entry name" value="WD40/YVTN_repeat-like_dom_sf"/>
</dbReference>
<dbReference type="SMART" id="SM00320">
    <property type="entry name" value="WD40"/>
    <property type="match status" value="6"/>
</dbReference>
<evidence type="ECO:0000256" key="1">
    <source>
        <dbReference type="ARBA" id="ARBA00007625"/>
    </source>
</evidence>
<dbReference type="PROSITE" id="PS50082">
    <property type="entry name" value="WD_REPEATS_2"/>
    <property type="match status" value="1"/>
</dbReference>
<dbReference type="SUPFAM" id="SSF50978">
    <property type="entry name" value="WD40 repeat-like"/>
    <property type="match status" value="1"/>
</dbReference>
<organism evidence="6">
    <name type="scientific">Arion vulgaris</name>
    <dbReference type="NCBI Taxonomy" id="1028688"/>
    <lineage>
        <taxon>Eukaryota</taxon>
        <taxon>Metazoa</taxon>
        <taxon>Spiralia</taxon>
        <taxon>Lophotrochozoa</taxon>
        <taxon>Mollusca</taxon>
        <taxon>Gastropoda</taxon>
        <taxon>Heterobranchia</taxon>
        <taxon>Euthyneura</taxon>
        <taxon>Panpulmonata</taxon>
        <taxon>Eupulmonata</taxon>
        <taxon>Stylommatophora</taxon>
        <taxon>Helicina</taxon>
        <taxon>Arionoidea</taxon>
        <taxon>Arionidae</taxon>
        <taxon>Arion</taxon>
    </lineage>
</organism>
<keyword evidence="3" id="KW-0677">Repeat</keyword>
<dbReference type="InterPro" id="IPR001680">
    <property type="entry name" value="WD40_rpt"/>
</dbReference>
<dbReference type="InterPro" id="IPR019775">
    <property type="entry name" value="WD40_repeat_CS"/>
</dbReference>
<accession>A0A0B6ZZW1</accession>
<proteinExistence type="inferred from homology"/>
<dbReference type="EMBL" id="HACG01026501">
    <property type="protein sequence ID" value="CEK73366.1"/>
    <property type="molecule type" value="Transcribed_RNA"/>
</dbReference>
<protein>
    <submittedName>
        <fullName evidence="6">Uncharacterized protein</fullName>
    </submittedName>
</protein>
<gene>
    <name evidence="6" type="primary">ORF86472</name>
</gene>
<dbReference type="PROSITE" id="PS50294">
    <property type="entry name" value="WD_REPEATS_REGION"/>
    <property type="match status" value="1"/>
</dbReference>
<dbReference type="Gene3D" id="2.130.10.10">
    <property type="entry name" value="YVTN repeat-like/Quinoprotein amine dehydrogenase"/>
    <property type="match status" value="2"/>
</dbReference>
<feature type="region of interest" description="Disordered" evidence="5">
    <location>
        <begin position="1"/>
        <end position="21"/>
    </location>
</feature>
<dbReference type="InterPro" id="IPR050505">
    <property type="entry name" value="WDR55/POC1"/>
</dbReference>
<sequence>MQQPLKHTHIGAMSTPTTSKNAPKDLKFDDIITTVQCHPTQNLIASGLIGGDVYIHSYSTEKENVQVHQLVHHKKACRALKFSEDGRRLFSVSKDKSLYCVDVETGRLKKKIKNAHRSPIYSLAITGETFIATGDDDGLLKVWDMRSKTASMELKECDDFISDMIVEDNKKTIIASSGEGTLTSFNIRQKRMESQSELFDSELLCLAKMKSGRKLICGTGEGVLNIFNWGQWGNISDRFPCGNSEIDSMIAVTDDVLCIGTNDGSIKAVHILANRILGQVGQHDDEFPVEAMSLSSDTMHIASCSHDQLVKFWNVDSLKSQTVDTSRRATKQARKHVTVKGNDFFSGLLEENNHCEDVSDKDDDSD</sequence>
<evidence type="ECO:0000313" key="6">
    <source>
        <dbReference type="EMBL" id="CEK73366.1"/>
    </source>
</evidence>
<dbReference type="PANTHER" id="PTHR44019">
    <property type="entry name" value="WD REPEAT-CONTAINING PROTEIN 55"/>
    <property type="match status" value="1"/>
</dbReference>
<evidence type="ECO:0000256" key="2">
    <source>
        <dbReference type="ARBA" id="ARBA00022574"/>
    </source>
</evidence>
<evidence type="ECO:0000256" key="3">
    <source>
        <dbReference type="ARBA" id="ARBA00022737"/>
    </source>
</evidence>
<reference evidence="6" key="1">
    <citation type="submission" date="2014-12" db="EMBL/GenBank/DDBJ databases">
        <title>Insight into the proteome of Arion vulgaris.</title>
        <authorList>
            <person name="Aradska J."/>
            <person name="Bulat T."/>
            <person name="Smidak R."/>
            <person name="Sarate P."/>
            <person name="Gangsoo J."/>
            <person name="Sialana F."/>
            <person name="Bilban M."/>
            <person name="Lubec G."/>
        </authorList>
    </citation>
    <scope>NUCLEOTIDE SEQUENCE</scope>
    <source>
        <tissue evidence="6">Skin</tissue>
    </source>
</reference>
<dbReference type="PANTHER" id="PTHR44019:SF20">
    <property type="entry name" value="WD REPEAT-CONTAINING PROTEIN 55"/>
    <property type="match status" value="1"/>
</dbReference>
<dbReference type="AlphaFoldDB" id="A0A0B6ZZW1"/>
<dbReference type="InterPro" id="IPR036322">
    <property type="entry name" value="WD40_repeat_dom_sf"/>
</dbReference>
<evidence type="ECO:0000256" key="5">
    <source>
        <dbReference type="SAM" id="MobiDB-lite"/>
    </source>
</evidence>
<evidence type="ECO:0000256" key="4">
    <source>
        <dbReference type="PROSITE-ProRule" id="PRU00221"/>
    </source>
</evidence>
<dbReference type="Pfam" id="PF24796">
    <property type="entry name" value="WDR55"/>
    <property type="match status" value="1"/>
</dbReference>